<dbReference type="InterPro" id="IPR000412">
    <property type="entry name" value="ABC_2_transport"/>
</dbReference>
<evidence type="ECO:0000313" key="8">
    <source>
        <dbReference type="EMBL" id="SEU24838.1"/>
    </source>
</evidence>
<evidence type="ECO:0000256" key="5">
    <source>
        <dbReference type="ARBA" id="ARBA00023251"/>
    </source>
</evidence>
<comment type="similarity">
    <text evidence="6">Belongs to the ABC-2 integral membrane protein family.</text>
</comment>
<dbReference type="PIRSF" id="PIRSF006648">
    <property type="entry name" value="DrrB"/>
    <property type="match status" value="1"/>
</dbReference>
<dbReference type="Proteomes" id="UP000199361">
    <property type="component" value="Unassembled WGS sequence"/>
</dbReference>
<keyword evidence="2 6" id="KW-0812">Transmembrane</keyword>
<dbReference type="GO" id="GO:0140359">
    <property type="term" value="F:ABC-type transporter activity"/>
    <property type="evidence" value="ECO:0007669"/>
    <property type="project" value="InterPro"/>
</dbReference>
<dbReference type="Pfam" id="PF01061">
    <property type="entry name" value="ABC2_membrane"/>
    <property type="match status" value="1"/>
</dbReference>
<feature type="transmembrane region" description="Helical" evidence="6">
    <location>
        <begin position="156"/>
        <end position="180"/>
    </location>
</feature>
<dbReference type="RefSeq" id="WP_091085775.1">
    <property type="nucleotide sequence ID" value="NZ_FOHX01000008.1"/>
</dbReference>
<protein>
    <recommendedName>
        <fullName evidence="6">Transport permease protein</fullName>
    </recommendedName>
</protein>
<evidence type="ECO:0000313" key="9">
    <source>
        <dbReference type="Proteomes" id="UP000199361"/>
    </source>
</evidence>
<evidence type="ECO:0000256" key="6">
    <source>
        <dbReference type="RuleBase" id="RU361157"/>
    </source>
</evidence>
<dbReference type="OrthoDB" id="8988363at2"/>
<feature type="domain" description="ABC transmembrane type-2" evidence="7">
    <location>
        <begin position="45"/>
        <end position="272"/>
    </location>
</feature>
<comment type="subcellular location">
    <subcellularLocation>
        <location evidence="6">Cell membrane</location>
        <topology evidence="6">Multi-pass membrane protein</topology>
    </subcellularLocation>
    <subcellularLocation>
        <location evidence="1">Membrane</location>
        <topology evidence="1">Multi-pass membrane protein</topology>
    </subcellularLocation>
</comment>
<dbReference type="STRING" id="568860.SAMN05421811_108173"/>
<dbReference type="AlphaFoldDB" id="A0A1I0KL17"/>
<evidence type="ECO:0000256" key="3">
    <source>
        <dbReference type="ARBA" id="ARBA00022989"/>
    </source>
</evidence>
<dbReference type="GO" id="GO:0046677">
    <property type="term" value="P:response to antibiotic"/>
    <property type="evidence" value="ECO:0007669"/>
    <property type="project" value="UniProtKB-KW"/>
</dbReference>
<keyword evidence="9" id="KW-1185">Reference proteome</keyword>
<keyword evidence="5" id="KW-0046">Antibiotic resistance</keyword>
<reference evidence="8 9" key="1">
    <citation type="submission" date="2016-10" db="EMBL/GenBank/DDBJ databases">
        <authorList>
            <person name="de Groot N.N."/>
        </authorList>
    </citation>
    <scope>NUCLEOTIDE SEQUENCE [LARGE SCALE GENOMIC DNA]</scope>
    <source>
        <strain evidence="8 9">CGMCC 4.5598</strain>
    </source>
</reference>
<gene>
    <name evidence="8" type="ORF">SAMN05421811_108173</name>
</gene>
<feature type="transmembrane region" description="Helical" evidence="6">
    <location>
        <begin position="247"/>
        <end position="269"/>
    </location>
</feature>
<organism evidence="8 9">
    <name type="scientific">Nonomuraea wenchangensis</name>
    <dbReference type="NCBI Taxonomy" id="568860"/>
    <lineage>
        <taxon>Bacteria</taxon>
        <taxon>Bacillati</taxon>
        <taxon>Actinomycetota</taxon>
        <taxon>Actinomycetes</taxon>
        <taxon>Streptosporangiales</taxon>
        <taxon>Streptosporangiaceae</taxon>
        <taxon>Nonomuraea</taxon>
    </lineage>
</organism>
<evidence type="ECO:0000259" key="7">
    <source>
        <dbReference type="PROSITE" id="PS51012"/>
    </source>
</evidence>
<dbReference type="InterPro" id="IPR013525">
    <property type="entry name" value="ABC2_TM"/>
</dbReference>
<feature type="transmembrane region" description="Helical" evidence="6">
    <location>
        <begin position="47"/>
        <end position="70"/>
    </location>
</feature>
<keyword evidence="3 6" id="KW-1133">Transmembrane helix</keyword>
<evidence type="ECO:0000256" key="1">
    <source>
        <dbReference type="ARBA" id="ARBA00004141"/>
    </source>
</evidence>
<keyword evidence="6" id="KW-1003">Cell membrane</keyword>
<dbReference type="InterPro" id="IPR051784">
    <property type="entry name" value="Nod_factor_ABC_transporter"/>
</dbReference>
<sequence length="273" mass="29071">MTTTETAAPSRAAAPGEERRRTFRLARHSLALAGRSIRKTLRTPEQLLDVTLQPVMFVVVYVFLLGGAVAGSTGEYLQFLLPAIMVQTVLFGGMATGVNLNTDIKKGVFDRFRSLPIGRSAPLIGSVLGDLIRYVLAEAVLLGFGYALGFRAHTGIVPVLAACLLTVFLAFCVSWAFVLVGMLMREPGGVQGAAFVVLFPLTFGTSMVTPKDTLPGWLRAWVSVNPVNHAMEAARGLMLGGPVATGVVWTLVSGVVMLAVLAPLAVAAYRRRA</sequence>
<dbReference type="PANTHER" id="PTHR43229:SF2">
    <property type="entry name" value="NODULATION PROTEIN J"/>
    <property type="match status" value="1"/>
</dbReference>
<dbReference type="PROSITE" id="PS51012">
    <property type="entry name" value="ABC_TM2"/>
    <property type="match status" value="1"/>
</dbReference>
<dbReference type="GO" id="GO:0043190">
    <property type="term" value="C:ATP-binding cassette (ABC) transporter complex"/>
    <property type="evidence" value="ECO:0007669"/>
    <property type="project" value="InterPro"/>
</dbReference>
<name>A0A1I0KL17_9ACTN</name>
<feature type="transmembrane region" description="Helical" evidence="6">
    <location>
        <begin position="192"/>
        <end position="209"/>
    </location>
</feature>
<dbReference type="EMBL" id="FOHX01000008">
    <property type="protein sequence ID" value="SEU24838.1"/>
    <property type="molecule type" value="Genomic_DNA"/>
</dbReference>
<proteinExistence type="inferred from homology"/>
<evidence type="ECO:0000256" key="4">
    <source>
        <dbReference type="ARBA" id="ARBA00023136"/>
    </source>
</evidence>
<keyword evidence="6" id="KW-0813">Transport</keyword>
<dbReference type="PANTHER" id="PTHR43229">
    <property type="entry name" value="NODULATION PROTEIN J"/>
    <property type="match status" value="1"/>
</dbReference>
<feature type="transmembrane region" description="Helical" evidence="6">
    <location>
        <begin position="121"/>
        <end position="144"/>
    </location>
</feature>
<evidence type="ECO:0000256" key="2">
    <source>
        <dbReference type="ARBA" id="ARBA00022692"/>
    </source>
</evidence>
<keyword evidence="4 6" id="KW-0472">Membrane</keyword>
<feature type="transmembrane region" description="Helical" evidence="6">
    <location>
        <begin position="76"/>
        <end position="100"/>
    </location>
</feature>
<accession>A0A1I0KL17</accession>
<dbReference type="InterPro" id="IPR047817">
    <property type="entry name" value="ABC2_TM_bact-type"/>
</dbReference>